<comment type="caution">
    <text evidence="1">The sequence shown here is derived from an EMBL/GenBank/DDBJ whole genome shotgun (WGS) entry which is preliminary data.</text>
</comment>
<dbReference type="Proteomes" id="UP001165135">
    <property type="component" value="Unassembled WGS sequence"/>
</dbReference>
<proteinExistence type="predicted"/>
<dbReference type="Pfam" id="PF20060">
    <property type="entry name" value="DUF6459"/>
    <property type="match status" value="1"/>
</dbReference>
<dbReference type="InterPro" id="IPR045596">
    <property type="entry name" value="DUF6459"/>
</dbReference>
<gene>
    <name evidence="1" type="ORF">Airi01_052600</name>
</gene>
<dbReference type="RefSeq" id="WP_285625887.1">
    <property type="nucleotide sequence ID" value="NZ_BSTJ01000006.1"/>
</dbReference>
<evidence type="ECO:0000313" key="1">
    <source>
        <dbReference type="EMBL" id="GLY76993.1"/>
    </source>
</evidence>
<dbReference type="EMBL" id="BSTJ01000006">
    <property type="protein sequence ID" value="GLY76993.1"/>
    <property type="molecule type" value="Genomic_DNA"/>
</dbReference>
<sequence length="158" mass="16894">MRRRTPVRSPIRLVPYGGCEPPAIAVHGSLALALDSGPPHGRPPRPVLGVVRDGPPDVRAEARLIARLVVEVLAGVRPYHHLAGRTTPRLFERLGSLSARLPGRAAPRLGTVRVCAPEPGVAEVAAVAVIGARVQALALRLEYDRRWRCAAIETTVPA</sequence>
<organism evidence="1 2">
    <name type="scientific">Actinoallomurus iriomotensis</name>
    <dbReference type="NCBI Taxonomy" id="478107"/>
    <lineage>
        <taxon>Bacteria</taxon>
        <taxon>Bacillati</taxon>
        <taxon>Actinomycetota</taxon>
        <taxon>Actinomycetes</taxon>
        <taxon>Streptosporangiales</taxon>
        <taxon>Thermomonosporaceae</taxon>
        <taxon>Actinoallomurus</taxon>
    </lineage>
</organism>
<evidence type="ECO:0000313" key="2">
    <source>
        <dbReference type="Proteomes" id="UP001165135"/>
    </source>
</evidence>
<dbReference type="AlphaFoldDB" id="A0A9W6RJS7"/>
<reference evidence="1" key="1">
    <citation type="submission" date="2023-03" db="EMBL/GenBank/DDBJ databases">
        <title>Actinoallomurus iriomotensis NBRC 103681.</title>
        <authorList>
            <person name="Ichikawa N."/>
            <person name="Sato H."/>
            <person name="Tonouchi N."/>
        </authorList>
    </citation>
    <scope>NUCLEOTIDE SEQUENCE</scope>
    <source>
        <strain evidence="1">NBRC 103681</strain>
    </source>
</reference>
<accession>A0A9W6RJS7</accession>
<name>A0A9W6RJS7_9ACTN</name>
<protein>
    <submittedName>
        <fullName evidence="1">Uncharacterized protein</fullName>
    </submittedName>
</protein>